<protein>
    <submittedName>
        <fullName evidence="7">DNA-binding protein BprA</fullName>
    </submittedName>
</protein>
<dbReference type="SUPFAM" id="SSF81273">
    <property type="entry name" value="H-NS histone-like proteins"/>
    <property type="match status" value="1"/>
</dbReference>
<feature type="compositionally biased region" description="Basic residues" evidence="5">
    <location>
        <begin position="52"/>
        <end position="62"/>
    </location>
</feature>
<dbReference type="GO" id="GO:0003677">
    <property type="term" value="F:DNA binding"/>
    <property type="evidence" value="ECO:0007669"/>
    <property type="project" value="UniProtKB-KW"/>
</dbReference>
<comment type="similarity">
    <text evidence="2">Belongs to the histone-like protein H-NS family.</text>
</comment>
<proteinExistence type="inferred from homology"/>
<dbReference type="Pfam" id="PF00816">
    <property type="entry name" value="Histone_HNS"/>
    <property type="match status" value="1"/>
</dbReference>
<gene>
    <name evidence="7" type="ORF">BPA30113_04309</name>
</gene>
<comment type="subcellular location">
    <subcellularLocation>
        <location evidence="1">Cytoplasm</location>
        <location evidence="1">Nucleoid</location>
    </subcellularLocation>
</comment>
<dbReference type="InterPro" id="IPR027444">
    <property type="entry name" value="H-NS_C_dom"/>
</dbReference>
<evidence type="ECO:0000256" key="2">
    <source>
        <dbReference type="ARBA" id="ARBA00010610"/>
    </source>
</evidence>
<evidence type="ECO:0000256" key="4">
    <source>
        <dbReference type="ARBA" id="ARBA00023125"/>
    </source>
</evidence>
<organism evidence="7 8">
    <name type="scientific">Burkholderia paludis</name>
    <dbReference type="NCBI Taxonomy" id="1506587"/>
    <lineage>
        <taxon>Bacteria</taxon>
        <taxon>Pseudomonadati</taxon>
        <taxon>Pseudomonadota</taxon>
        <taxon>Betaproteobacteria</taxon>
        <taxon>Burkholderiales</taxon>
        <taxon>Burkholderiaceae</taxon>
        <taxon>Burkholderia</taxon>
        <taxon>Burkholderia cepacia complex</taxon>
    </lineage>
</organism>
<dbReference type="PANTHER" id="PTHR38097:SF2">
    <property type="entry name" value="DNA-BINDING PROTEIN STPA"/>
    <property type="match status" value="1"/>
</dbReference>
<evidence type="ECO:0000259" key="6">
    <source>
        <dbReference type="SMART" id="SM00528"/>
    </source>
</evidence>
<dbReference type="PANTHER" id="PTHR38097">
    <property type="match status" value="1"/>
</dbReference>
<dbReference type="EMBL" id="CABVQD010000016">
    <property type="protein sequence ID" value="VWB92575.1"/>
    <property type="molecule type" value="Genomic_DNA"/>
</dbReference>
<evidence type="ECO:0000256" key="3">
    <source>
        <dbReference type="ARBA" id="ARBA00022490"/>
    </source>
</evidence>
<keyword evidence="3" id="KW-0963">Cytoplasm</keyword>
<evidence type="ECO:0000313" key="7">
    <source>
        <dbReference type="EMBL" id="VWB92575.1"/>
    </source>
</evidence>
<sequence length="108" mass="12631">MQSYRDLKDQIQKLQTQAELARTQELASAIKEIQRLIAEFDLRPEDLFSRPKLRPRPVKRRGPAAIKYRDPESGAQWSGRGREPRWIAGRERDQFLIHDAHEIAERAA</sequence>
<dbReference type="AlphaFoldDB" id="A0A6P2N6W7"/>
<feature type="region of interest" description="Disordered" evidence="5">
    <location>
        <begin position="52"/>
        <end position="84"/>
    </location>
</feature>
<dbReference type="GO" id="GO:0009295">
    <property type="term" value="C:nucleoid"/>
    <property type="evidence" value="ECO:0007669"/>
    <property type="project" value="UniProtKB-SubCell"/>
</dbReference>
<evidence type="ECO:0000256" key="5">
    <source>
        <dbReference type="SAM" id="MobiDB-lite"/>
    </source>
</evidence>
<reference evidence="7 8" key="1">
    <citation type="submission" date="2019-09" db="EMBL/GenBank/DDBJ databases">
        <authorList>
            <person name="Depoorter E."/>
        </authorList>
    </citation>
    <scope>NUCLEOTIDE SEQUENCE [LARGE SCALE GENOMIC DNA]</scope>
    <source>
        <strain evidence="7">LMG 30113</strain>
    </source>
</reference>
<name>A0A6P2N6W7_9BURK</name>
<keyword evidence="4 7" id="KW-0238">DNA-binding</keyword>
<dbReference type="Proteomes" id="UP000494330">
    <property type="component" value="Unassembled WGS sequence"/>
</dbReference>
<dbReference type="SMART" id="SM00528">
    <property type="entry name" value="HNS"/>
    <property type="match status" value="1"/>
</dbReference>
<dbReference type="Gene3D" id="4.10.430.30">
    <property type="match status" value="1"/>
</dbReference>
<evidence type="ECO:0000256" key="1">
    <source>
        <dbReference type="ARBA" id="ARBA00004453"/>
    </source>
</evidence>
<dbReference type="RefSeq" id="WP_034199517.1">
    <property type="nucleotide sequence ID" value="NZ_CABVQD010000016.1"/>
</dbReference>
<evidence type="ECO:0000313" key="8">
    <source>
        <dbReference type="Proteomes" id="UP000494330"/>
    </source>
</evidence>
<feature type="domain" description="DNA-binding protein H-NS-like C-terminal" evidence="6">
    <location>
        <begin position="58"/>
        <end position="97"/>
    </location>
</feature>
<keyword evidence="8" id="KW-1185">Reference proteome</keyword>
<accession>A0A6P2N6W7</accession>